<reference evidence="1 2" key="1">
    <citation type="submission" date="2022-05" db="EMBL/GenBank/DDBJ databases">
        <authorList>
            <consortium name="Genoscope - CEA"/>
            <person name="William W."/>
        </authorList>
    </citation>
    <scope>NUCLEOTIDE SEQUENCE [LARGE SCALE GENOMIC DNA]</scope>
</reference>
<name>A0AAU9X9E5_9CNID</name>
<accession>A0AAU9X9E5</accession>
<dbReference type="AlphaFoldDB" id="A0AAU9X9E5"/>
<dbReference type="EMBL" id="CALNXJ010000034">
    <property type="protein sequence ID" value="CAH3140742.1"/>
    <property type="molecule type" value="Genomic_DNA"/>
</dbReference>
<evidence type="ECO:0000313" key="1">
    <source>
        <dbReference type="EMBL" id="CAH3140742.1"/>
    </source>
</evidence>
<gene>
    <name evidence="1" type="ORF">PMEA_00019393</name>
</gene>
<keyword evidence="2" id="KW-1185">Reference proteome</keyword>
<protein>
    <submittedName>
        <fullName evidence="1">Uncharacterized protein</fullName>
    </submittedName>
</protein>
<dbReference type="Proteomes" id="UP001159428">
    <property type="component" value="Unassembled WGS sequence"/>
</dbReference>
<sequence>MKIDDSKRTFHYDSNYWSSKEEYNLPGGETGFDQLETKLPTYWNSSFSKICLGMKIDQQLRFIVIHKQADSLYSLIADGQYRNTSLGRDTWRSLTGPKASSQIYCNREGFDLYPLTAYLEFKAAKARIGFITNNANNCNDVDTRIGFGTGGPHDDNNACRIFADESGLDNGSKFMKAMGYILVQ</sequence>
<comment type="caution">
    <text evidence="1">The sequence shown here is derived from an EMBL/GenBank/DDBJ whole genome shotgun (WGS) entry which is preliminary data.</text>
</comment>
<organism evidence="1 2">
    <name type="scientific">Pocillopora meandrina</name>
    <dbReference type="NCBI Taxonomy" id="46732"/>
    <lineage>
        <taxon>Eukaryota</taxon>
        <taxon>Metazoa</taxon>
        <taxon>Cnidaria</taxon>
        <taxon>Anthozoa</taxon>
        <taxon>Hexacorallia</taxon>
        <taxon>Scleractinia</taxon>
        <taxon>Astrocoeniina</taxon>
        <taxon>Pocilloporidae</taxon>
        <taxon>Pocillopora</taxon>
    </lineage>
</organism>
<evidence type="ECO:0000313" key="2">
    <source>
        <dbReference type="Proteomes" id="UP001159428"/>
    </source>
</evidence>
<proteinExistence type="predicted"/>